<dbReference type="GO" id="GO:0030246">
    <property type="term" value="F:carbohydrate binding"/>
    <property type="evidence" value="ECO:0007669"/>
    <property type="project" value="UniProtKB-KW"/>
</dbReference>
<accession>A0A6A5MJS3</accession>
<keyword evidence="2" id="KW-0479">Metal-binding</keyword>
<organism evidence="6 7">
    <name type="scientific">Lupinus albus</name>
    <name type="common">White lupine</name>
    <name type="synonym">Lupinus termis</name>
    <dbReference type="NCBI Taxonomy" id="3870"/>
    <lineage>
        <taxon>Eukaryota</taxon>
        <taxon>Viridiplantae</taxon>
        <taxon>Streptophyta</taxon>
        <taxon>Embryophyta</taxon>
        <taxon>Tracheophyta</taxon>
        <taxon>Spermatophyta</taxon>
        <taxon>Magnoliopsida</taxon>
        <taxon>eudicotyledons</taxon>
        <taxon>Gunneridae</taxon>
        <taxon>Pentapetalae</taxon>
        <taxon>rosids</taxon>
        <taxon>fabids</taxon>
        <taxon>Fabales</taxon>
        <taxon>Fabaceae</taxon>
        <taxon>Papilionoideae</taxon>
        <taxon>50 kb inversion clade</taxon>
        <taxon>genistoids sensu lato</taxon>
        <taxon>core genistoids</taxon>
        <taxon>Genisteae</taxon>
        <taxon>Lupinus</taxon>
    </lineage>
</organism>
<dbReference type="SUPFAM" id="SSF49899">
    <property type="entry name" value="Concanavalin A-like lectins/glucanases"/>
    <property type="match status" value="1"/>
</dbReference>
<dbReference type="PIRSF" id="PIRSF002690">
    <property type="entry name" value="L-type_lectin_plant"/>
    <property type="match status" value="1"/>
</dbReference>
<dbReference type="PANTHER" id="PTHR32401:SF47">
    <property type="entry name" value="LEGUME LECTIN DOMAIN-CONTAINING PROTEIN"/>
    <property type="match status" value="1"/>
</dbReference>
<dbReference type="CDD" id="cd06899">
    <property type="entry name" value="lectin_legume_LecRK_Arcelin_ConA"/>
    <property type="match status" value="1"/>
</dbReference>
<keyword evidence="7" id="KW-1185">Reference proteome</keyword>
<evidence type="ECO:0000256" key="1">
    <source>
        <dbReference type="ARBA" id="ARBA00007606"/>
    </source>
</evidence>
<proteinExistence type="inferred from homology"/>
<keyword evidence="4" id="KW-0106">Calcium</keyword>
<dbReference type="InterPro" id="IPR016363">
    <property type="entry name" value="L-lectin"/>
</dbReference>
<protein>
    <submittedName>
        <fullName evidence="6">Putative concanavalin A-like lectin/glucanase domain-containing protein</fullName>
    </submittedName>
</protein>
<dbReference type="Pfam" id="PF00139">
    <property type="entry name" value="Lectin_legB"/>
    <property type="match status" value="1"/>
</dbReference>
<evidence type="ECO:0000256" key="2">
    <source>
        <dbReference type="ARBA" id="ARBA00022723"/>
    </source>
</evidence>
<evidence type="ECO:0000313" key="7">
    <source>
        <dbReference type="Proteomes" id="UP000447434"/>
    </source>
</evidence>
<dbReference type="Proteomes" id="UP000447434">
    <property type="component" value="Chromosome 8"/>
</dbReference>
<dbReference type="PANTHER" id="PTHR32401">
    <property type="entry name" value="CONCANAVALIN A-LIKE LECTIN FAMILY PROTEIN"/>
    <property type="match status" value="1"/>
</dbReference>
<dbReference type="OrthoDB" id="2014828at2759"/>
<dbReference type="AlphaFoldDB" id="A0A6A5MJS3"/>
<evidence type="ECO:0000256" key="5">
    <source>
        <dbReference type="ARBA" id="ARBA00023211"/>
    </source>
</evidence>
<dbReference type="EMBL" id="WOCE01000008">
    <property type="protein sequence ID" value="KAE9608655.1"/>
    <property type="molecule type" value="Genomic_DNA"/>
</dbReference>
<reference evidence="7" key="1">
    <citation type="journal article" date="2020" name="Nat. Commun.">
        <title>Genome sequence of the cluster root forming white lupin.</title>
        <authorList>
            <person name="Hufnagel B."/>
            <person name="Marques A."/>
            <person name="Soriano A."/>
            <person name="Marques L."/>
            <person name="Divol F."/>
            <person name="Doumas P."/>
            <person name="Sallet E."/>
            <person name="Mancinotti D."/>
            <person name="Carrere S."/>
            <person name="Marande W."/>
            <person name="Arribat S."/>
            <person name="Keller J."/>
            <person name="Huneau C."/>
            <person name="Blein T."/>
            <person name="Aime D."/>
            <person name="Laguerre M."/>
            <person name="Taylor J."/>
            <person name="Schubert V."/>
            <person name="Nelson M."/>
            <person name="Geu-Flores F."/>
            <person name="Crespi M."/>
            <person name="Gallardo-Guerrero K."/>
            <person name="Delaux P.-M."/>
            <person name="Salse J."/>
            <person name="Berges H."/>
            <person name="Guyot R."/>
            <person name="Gouzy J."/>
            <person name="Peret B."/>
        </authorList>
    </citation>
    <scope>NUCLEOTIDE SEQUENCE [LARGE SCALE GENOMIC DNA]</scope>
    <source>
        <strain evidence="7">cv. Amiga</strain>
    </source>
</reference>
<dbReference type="Gene3D" id="2.60.120.200">
    <property type="match status" value="1"/>
</dbReference>
<dbReference type="InterPro" id="IPR001220">
    <property type="entry name" value="Legume_lectin_dom"/>
</dbReference>
<dbReference type="InterPro" id="IPR019825">
    <property type="entry name" value="Lectin_legB_Mn/Ca_BS"/>
</dbReference>
<sequence length="281" mass="31404">MQQFNTMAMITNKLFSVPLFVFFTTIFVMLVSSVNSLDSLSFSFTEFELDEQDLIFQGDAHLKSLWPFIGNVLQLTKTDGQGAPQKNTIGRVLYSAPIRLWEKSTGKVSNFETHMGFELKNPSSKPGDGFAFFIAPIKSTIPENTKGGYLGLFNDTTAFNSSATTPIVAVEFDTYFYDAWDPNYPHIGINVNSINSSAHVKWNREAEETLDIDIKYDPHGRNLSVIAYGFDGVYAVSYNVDLQNVLPEWVRVGITAASGDDGVEVHNVYSWDFSSHLESIE</sequence>
<keyword evidence="5" id="KW-0464">Manganese</keyword>
<dbReference type="InterPro" id="IPR013320">
    <property type="entry name" value="ConA-like_dom_sf"/>
</dbReference>
<name>A0A6A5MJS3_LUPAL</name>
<dbReference type="GO" id="GO:0046872">
    <property type="term" value="F:metal ion binding"/>
    <property type="evidence" value="ECO:0007669"/>
    <property type="project" value="UniProtKB-KW"/>
</dbReference>
<evidence type="ECO:0000313" key="6">
    <source>
        <dbReference type="EMBL" id="KAE9608655.1"/>
    </source>
</evidence>
<comment type="caution">
    <text evidence="6">The sequence shown here is derived from an EMBL/GenBank/DDBJ whole genome shotgun (WGS) entry which is preliminary data.</text>
</comment>
<dbReference type="PROSITE" id="PS00307">
    <property type="entry name" value="LECTIN_LEGUME_BETA"/>
    <property type="match status" value="1"/>
</dbReference>
<gene>
    <name evidence="6" type="ORF">Lalb_Chr08g0237991</name>
</gene>
<evidence type="ECO:0000256" key="4">
    <source>
        <dbReference type="ARBA" id="ARBA00022837"/>
    </source>
</evidence>
<comment type="similarity">
    <text evidence="1">Belongs to the leguminous lectin family.</text>
</comment>
<keyword evidence="3 6" id="KW-0430">Lectin</keyword>
<dbReference type="InterPro" id="IPR050258">
    <property type="entry name" value="Leguminous_Lectin"/>
</dbReference>
<evidence type="ECO:0000256" key="3">
    <source>
        <dbReference type="ARBA" id="ARBA00022734"/>
    </source>
</evidence>